<dbReference type="AlphaFoldDB" id="A0A8T3B142"/>
<dbReference type="Proteomes" id="UP000829196">
    <property type="component" value="Unassembled WGS sequence"/>
</dbReference>
<dbReference type="InterPro" id="IPR021109">
    <property type="entry name" value="Peptidase_aspartic_dom_sf"/>
</dbReference>
<protein>
    <recommendedName>
        <fullName evidence="3">Ty3-gypsy retrotransposon protein</fullName>
    </recommendedName>
</protein>
<comment type="caution">
    <text evidence="1">The sequence shown here is derived from an EMBL/GenBank/DDBJ whole genome shotgun (WGS) entry which is preliminary data.</text>
</comment>
<evidence type="ECO:0000313" key="1">
    <source>
        <dbReference type="EMBL" id="KAI0502389.1"/>
    </source>
</evidence>
<name>A0A8T3B142_DENNO</name>
<dbReference type="EMBL" id="JAGYWB010000012">
    <property type="protein sequence ID" value="KAI0502389.1"/>
    <property type="molecule type" value="Genomic_DNA"/>
</dbReference>
<dbReference type="Gene3D" id="2.40.70.10">
    <property type="entry name" value="Acid Proteases"/>
    <property type="match status" value="1"/>
</dbReference>
<evidence type="ECO:0008006" key="3">
    <source>
        <dbReference type="Google" id="ProtNLM"/>
    </source>
</evidence>
<dbReference type="CDD" id="cd00303">
    <property type="entry name" value="retropepsin_like"/>
    <property type="match status" value="1"/>
</dbReference>
<proteinExistence type="predicted"/>
<evidence type="ECO:0000313" key="2">
    <source>
        <dbReference type="Proteomes" id="UP000829196"/>
    </source>
</evidence>
<sequence length="121" mass="13258">MGTGKVEKGQGICRGVRLTIQGIQVREDFLSLELGSTDVILGMKWLQTLGDTKVNWRALTMELMVDGRKVVIKGDARLSKSLVSLRTMVRDIQLASGGYLVELHSLEGARLEEGGDIPFSI</sequence>
<organism evidence="1 2">
    <name type="scientific">Dendrobium nobile</name>
    <name type="common">Orchid</name>
    <dbReference type="NCBI Taxonomy" id="94219"/>
    <lineage>
        <taxon>Eukaryota</taxon>
        <taxon>Viridiplantae</taxon>
        <taxon>Streptophyta</taxon>
        <taxon>Embryophyta</taxon>
        <taxon>Tracheophyta</taxon>
        <taxon>Spermatophyta</taxon>
        <taxon>Magnoliopsida</taxon>
        <taxon>Liliopsida</taxon>
        <taxon>Asparagales</taxon>
        <taxon>Orchidaceae</taxon>
        <taxon>Epidendroideae</taxon>
        <taxon>Malaxideae</taxon>
        <taxon>Dendrobiinae</taxon>
        <taxon>Dendrobium</taxon>
    </lineage>
</organism>
<dbReference type="Pfam" id="PF08284">
    <property type="entry name" value="RVP_2"/>
    <property type="match status" value="1"/>
</dbReference>
<dbReference type="OrthoDB" id="1934862at2759"/>
<gene>
    <name evidence="1" type="ORF">KFK09_017338</name>
</gene>
<accession>A0A8T3B142</accession>
<keyword evidence="2" id="KW-1185">Reference proteome</keyword>
<reference evidence="1" key="1">
    <citation type="journal article" date="2022" name="Front. Genet.">
        <title>Chromosome-Scale Assembly of the Dendrobium nobile Genome Provides Insights Into the Molecular Mechanism of the Biosynthesis of the Medicinal Active Ingredient of Dendrobium.</title>
        <authorList>
            <person name="Xu Q."/>
            <person name="Niu S.-C."/>
            <person name="Li K.-L."/>
            <person name="Zheng P.-J."/>
            <person name="Zhang X.-J."/>
            <person name="Jia Y."/>
            <person name="Liu Y."/>
            <person name="Niu Y.-X."/>
            <person name="Yu L.-H."/>
            <person name="Chen D.-F."/>
            <person name="Zhang G.-Q."/>
        </authorList>
    </citation>
    <scope>NUCLEOTIDE SEQUENCE</scope>
    <source>
        <tissue evidence="1">Leaf</tissue>
    </source>
</reference>